<evidence type="ECO:0000313" key="3">
    <source>
        <dbReference type="Proteomes" id="UP000201169"/>
    </source>
</evidence>
<organism evidence="2 3">
    <name type="scientific">Campylobacter avium LMG 24591</name>
    <dbReference type="NCBI Taxonomy" id="522484"/>
    <lineage>
        <taxon>Bacteria</taxon>
        <taxon>Pseudomonadati</taxon>
        <taxon>Campylobacterota</taxon>
        <taxon>Epsilonproteobacteria</taxon>
        <taxon>Campylobacterales</taxon>
        <taxon>Campylobacteraceae</taxon>
        <taxon>Campylobacter</taxon>
    </lineage>
</organism>
<dbReference type="KEGG" id="cavi:CAV_1112"/>
<protein>
    <submittedName>
        <fullName evidence="2">Uncharacterized protein</fullName>
    </submittedName>
</protein>
<name>A0A222MY07_9BACT</name>
<dbReference type="EMBL" id="CP022347">
    <property type="protein sequence ID" value="ASQ30745.1"/>
    <property type="molecule type" value="Genomic_DNA"/>
</dbReference>
<dbReference type="RefSeq" id="WP_094752835.1">
    <property type="nucleotide sequence ID" value="NZ_CP022347.1"/>
</dbReference>
<sequence>MSEKSLEIFKLCEKLAELLQDKEAIADLELLFKRHPEMFKDIKEVSKIIEEVVREPDLIMKNPKAKNNNDYIVAKKEISVQEKKMADIGIRNDDGTNIIFHANKQNKRNFKRLLNKVADGGAVLSLHTPSQAWMGGNDKSSGANALSSANENILTNSKNESQAKSREQELDEFRAKLKEVSKKIKDNKKTKNLNKDIEI</sequence>
<reference evidence="2 3" key="1">
    <citation type="submission" date="2017-07" db="EMBL/GenBank/DDBJ databases">
        <title>Analysis of two Campylobacter avium genomes and identification of a novel hippuricase gene.</title>
        <authorList>
            <person name="Miller W.G."/>
            <person name="Chapman M.H."/>
            <person name="Yee E."/>
            <person name="Revez J."/>
            <person name="Bono J.L."/>
            <person name="Rossi M."/>
        </authorList>
    </citation>
    <scope>NUCLEOTIDE SEQUENCE [LARGE SCALE GENOMIC DNA]</scope>
    <source>
        <strain evidence="2 3">LMG 24591</strain>
    </source>
</reference>
<accession>A0A222MY07</accession>
<keyword evidence="1" id="KW-0175">Coiled coil</keyword>
<gene>
    <name evidence="2" type="ORF">CAV_1112</name>
</gene>
<dbReference type="OrthoDB" id="5363340at2"/>
<dbReference type="Proteomes" id="UP000201169">
    <property type="component" value="Chromosome"/>
</dbReference>
<dbReference type="AlphaFoldDB" id="A0A222MY07"/>
<feature type="coiled-coil region" evidence="1">
    <location>
        <begin position="163"/>
        <end position="190"/>
    </location>
</feature>
<evidence type="ECO:0000256" key="1">
    <source>
        <dbReference type="SAM" id="Coils"/>
    </source>
</evidence>
<keyword evidence="3" id="KW-1185">Reference proteome</keyword>
<proteinExistence type="predicted"/>
<evidence type="ECO:0000313" key="2">
    <source>
        <dbReference type="EMBL" id="ASQ30745.1"/>
    </source>
</evidence>